<proteinExistence type="predicted"/>
<protein>
    <recommendedName>
        <fullName evidence="4">Condensation domain-containing protein</fullName>
    </recommendedName>
</protein>
<keyword evidence="3" id="KW-1185">Reference proteome</keyword>
<gene>
    <name evidence="2" type="ORF">GCM10017559_21060</name>
</gene>
<evidence type="ECO:0000313" key="3">
    <source>
        <dbReference type="Proteomes" id="UP001499930"/>
    </source>
</evidence>
<organism evidence="2 3">
    <name type="scientific">Streptosporangium longisporum</name>
    <dbReference type="NCBI Taxonomy" id="46187"/>
    <lineage>
        <taxon>Bacteria</taxon>
        <taxon>Bacillati</taxon>
        <taxon>Actinomycetota</taxon>
        <taxon>Actinomycetes</taxon>
        <taxon>Streptosporangiales</taxon>
        <taxon>Streptosporangiaceae</taxon>
        <taxon>Streptosporangium</taxon>
    </lineage>
</organism>
<name>A0ABN3XV95_9ACTN</name>
<comment type="caution">
    <text evidence="2">The sequence shown here is derived from an EMBL/GenBank/DDBJ whole genome shotgun (WGS) entry which is preliminary data.</text>
</comment>
<sequence>MGAKTGLLAYAEGEIAQALRRASEPSTEETVTMIGRLYPGHHVERTDDSSLGEEIHPPEGITYAASLPGVDIVCDRRFMIDHPSRLPAHLIEASAGRRLVLHAMHSVVDWLAFAVWENGRLVRSLSLSPDSGILENIGRPFPFEAPYWAGEHPVDPDPSREDEEPYPLPFHPLELGEEALRALFGFVVEGMPGPDDVDPDDVGLCGFRLTESTGSEPADEKTDPEAAVRATEHS</sequence>
<dbReference type="Proteomes" id="UP001499930">
    <property type="component" value="Unassembled WGS sequence"/>
</dbReference>
<dbReference type="InterPro" id="IPR053847">
    <property type="entry name" value="DUF6928"/>
</dbReference>
<accession>A0ABN3XV95</accession>
<feature type="compositionally biased region" description="Basic and acidic residues" evidence="1">
    <location>
        <begin position="218"/>
        <end position="234"/>
    </location>
</feature>
<dbReference type="EMBL" id="BAAAWD010000006">
    <property type="protein sequence ID" value="GAA2999967.1"/>
    <property type="molecule type" value="Genomic_DNA"/>
</dbReference>
<feature type="region of interest" description="Disordered" evidence="1">
    <location>
        <begin position="195"/>
        <end position="234"/>
    </location>
</feature>
<evidence type="ECO:0000313" key="2">
    <source>
        <dbReference type="EMBL" id="GAA2999967.1"/>
    </source>
</evidence>
<reference evidence="2 3" key="1">
    <citation type="journal article" date="2019" name="Int. J. Syst. Evol. Microbiol.">
        <title>The Global Catalogue of Microorganisms (GCM) 10K type strain sequencing project: providing services to taxonomists for standard genome sequencing and annotation.</title>
        <authorList>
            <consortium name="The Broad Institute Genomics Platform"/>
            <consortium name="The Broad Institute Genome Sequencing Center for Infectious Disease"/>
            <person name="Wu L."/>
            <person name="Ma J."/>
        </authorList>
    </citation>
    <scope>NUCLEOTIDE SEQUENCE [LARGE SCALE GENOMIC DNA]</scope>
    <source>
        <strain evidence="2 3">JCM 3106</strain>
    </source>
</reference>
<evidence type="ECO:0000256" key="1">
    <source>
        <dbReference type="SAM" id="MobiDB-lite"/>
    </source>
</evidence>
<evidence type="ECO:0008006" key="4">
    <source>
        <dbReference type="Google" id="ProtNLM"/>
    </source>
</evidence>
<dbReference type="Pfam" id="PF21997">
    <property type="entry name" value="DUF6928"/>
    <property type="match status" value="1"/>
</dbReference>